<evidence type="ECO:0000313" key="2">
    <source>
        <dbReference type="Proteomes" id="UP000505210"/>
    </source>
</evidence>
<proteinExistence type="predicted"/>
<name>A0A6M8BK83_9CYAN</name>
<protein>
    <submittedName>
        <fullName evidence="1">Uncharacterized protein</fullName>
    </submittedName>
</protein>
<reference evidence="1 2" key="1">
    <citation type="submission" date="2020-05" db="EMBL/GenBank/DDBJ databases">
        <title>Complete genome sequence of of a novel Thermoleptolyngbya strain isolated from hot springs of Ganzi, Sichuan China.</title>
        <authorList>
            <person name="Tang J."/>
            <person name="Daroch M."/>
            <person name="Li L."/>
            <person name="Waleron K."/>
            <person name="Waleron M."/>
            <person name="Waleron M."/>
        </authorList>
    </citation>
    <scope>NUCLEOTIDE SEQUENCE [LARGE SCALE GENOMIC DNA]</scope>
    <source>
        <strain evidence="1 2">PKUAC-SCTA183</strain>
    </source>
</reference>
<keyword evidence="2" id="KW-1185">Reference proteome</keyword>
<sequence length="48" mass="5065">MVFAQPGLVQPGLVQLGLVQPGVTLFFADVGRSPDLTLIPVTDPEPHP</sequence>
<dbReference type="RefSeq" id="WP_172358656.1">
    <property type="nucleotide sequence ID" value="NZ_CP053661.1"/>
</dbReference>
<dbReference type="Proteomes" id="UP000505210">
    <property type="component" value="Chromosome"/>
</dbReference>
<dbReference type="KEGG" id="theu:HPC62_22805"/>
<accession>A0A6M8BK83</accession>
<dbReference type="EMBL" id="CP053661">
    <property type="protein sequence ID" value="QKD84640.1"/>
    <property type="molecule type" value="Genomic_DNA"/>
</dbReference>
<organism evidence="1 2">
    <name type="scientific">Thermoleptolyngbya sichuanensis A183</name>
    <dbReference type="NCBI Taxonomy" id="2737172"/>
    <lineage>
        <taxon>Bacteria</taxon>
        <taxon>Bacillati</taxon>
        <taxon>Cyanobacteriota</taxon>
        <taxon>Cyanophyceae</taxon>
        <taxon>Oculatellales</taxon>
        <taxon>Oculatellaceae</taxon>
        <taxon>Thermoleptolyngbya</taxon>
        <taxon>Thermoleptolyngbya sichuanensis</taxon>
    </lineage>
</organism>
<evidence type="ECO:0000313" key="1">
    <source>
        <dbReference type="EMBL" id="QKD84640.1"/>
    </source>
</evidence>
<gene>
    <name evidence="1" type="ORF">HPC62_22805</name>
</gene>
<dbReference type="AlphaFoldDB" id="A0A6M8BK83"/>